<dbReference type="Gene3D" id="2.60.40.1820">
    <property type="match status" value="1"/>
</dbReference>
<dbReference type="Proteomes" id="UP000241394">
    <property type="component" value="Chromosome LG3"/>
</dbReference>
<proteinExistence type="predicted"/>
<evidence type="ECO:0000313" key="4">
    <source>
        <dbReference type="EMBL" id="PSS32360.1"/>
    </source>
</evidence>
<evidence type="ECO:0000256" key="1">
    <source>
        <dbReference type="SAM" id="MobiDB-lite"/>
    </source>
</evidence>
<feature type="region of interest" description="Disordered" evidence="1">
    <location>
        <begin position="1"/>
        <end position="35"/>
    </location>
</feature>
<dbReference type="Pfam" id="PF03168">
    <property type="entry name" value="LEA_2"/>
    <property type="match status" value="1"/>
</dbReference>
<dbReference type="InterPro" id="IPR055301">
    <property type="entry name" value="Lea14-like_2"/>
</dbReference>
<dbReference type="InterPro" id="IPR004864">
    <property type="entry name" value="LEA_2"/>
</dbReference>
<keyword evidence="5" id="KW-1185">Reference proteome</keyword>
<reference evidence="4 5" key="1">
    <citation type="submission" date="2017-07" db="EMBL/GenBank/DDBJ databases">
        <title>An improved, manually edited Actinidia chinensis var. chinensis (kiwifruit) genome highlights the challenges associated with draft genomes and gene prediction in plants.</title>
        <authorList>
            <person name="Pilkington S."/>
            <person name="Crowhurst R."/>
            <person name="Hilario E."/>
            <person name="Nardozza S."/>
            <person name="Fraser L."/>
            <person name="Peng Y."/>
            <person name="Gunaseelan K."/>
            <person name="Simpson R."/>
            <person name="Tahir J."/>
            <person name="Deroles S."/>
            <person name="Templeton K."/>
            <person name="Luo Z."/>
            <person name="Davy M."/>
            <person name="Cheng C."/>
            <person name="Mcneilage M."/>
            <person name="Scaglione D."/>
            <person name="Liu Y."/>
            <person name="Zhang Q."/>
            <person name="Datson P."/>
            <person name="De Silva N."/>
            <person name="Gardiner S."/>
            <person name="Bassett H."/>
            <person name="Chagne D."/>
            <person name="Mccallum J."/>
            <person name="Dzierzon H."/>
            <person name="Deng C."/>
            <person name="Wang Y.-Y."/>
            <person name="Barron N."/>
            <person name="Manako K."/>
            <person name="Bowen J."/>
            <person name="Foster T."/>
            <person name="Erridge Z."/>
            <person name="Tiffin H."/>
            <person name="Waite C."/>
            <person name="Davies K."/>
            <person name="Grierson E."/>
            <person name="Laing W."/>
            <person name="Kirk R."/>
            <person name="Chen X."/>
            <person name="Wood M."/>
            <person name="Montefiori M."/>
            <person name="Brummell D."/>
            <person name="Schwinn K."/>
            <person name="Catanach A."/>
            <person name="Fullerton C."/>
            <person name="Li D."/>
            <person name="Meiyalaghan S."/>
            <person name="Nieuwenhuizen N."/>
            <person name="Read N."/>
            <person name="Prakash R."/>
            <person name="Hunter D."/>
            <person name="Zhang H."/>
            <person name="Mckenzie M."/>
            <person name="Knabel M."/>
            <person name="Harris A."/>
            <person name="Allan A."/>
            <person name="Chen A."/>
            <person name="Janssen B."/>
            <person name="Plunkett B."/>
            <person name="Dwamena C."/>
            <person name="Voogd C."/>
            <person name="Leif D."/>
            <person name="Lafferty D."/>
            <person name="Souleyre E."/>
            <person name="Varkonyi-Gasic E."/>
            <person name="Gambi F."/>
            <person name="Hanley J."/>
            <person name="Yao J.-L."/>
            <person name="Cheung J."/>
            <person name="David K."/>
            <person name="Warren B."/>
            <person name="Marsh K."/>
            <person name="Snowden K."/>
            <person name="Lin-Wang K."/>
            <person name="Brian L."/>
            <person name="Martinez-Sanchez M."/>
            <person name="Wang M."/>
            <person name="Ileperuma N."/>
            <person name="Macnee N."/>
            <person name="Campin R."/>
            <person name="Mcatee P."/>
            <person name="Drummond R."/>
            <person name="Espley R."/>
            <person name="Ireland H."/>
            <person name="Wu R."/>
            <person name="Atkinson R."/>
            <person name="Karunairetnam S."/>
            <person name="Bulley S."/>
            <person name="Chunkath S."/>
            <person name="Hanley Z."/>
            <person name="Storey R."/>
            <person name="Thrimawithana A."/>
            <person name="Thomson S."/>
            <person name="David C."/>
            <person name="Testolin R."/>
        </authorList>
    </citation>
    <scope>NUCLEOTIDE SEQUENCE [LARGE SCALE GENOMIC DNA]</scope>
    <source>
        <strain evidence="5">cv. Red5</strain>
        <tissue evidence="4">Young leaf</tissue>
    </source>
</reference>
<accession>A0A2R6RQR7</accession>
<keyword evidence="2" id="KW-0472">Membrane</keyword>
<keyword evidence="2" id="KW-1133">Transmembrane helix</keyword>
<dbReference type="EMBL" id="NKQK01000003">
    <property type="protein sequence ID" value="PSS32360.1"/>
    <property type="molecule type" value="Genomic_DNA"/>
</dbReference>
<feature type="transmembrane region" description="Helical" evidence="2">
    <location>
        <begin position="43"/>
        <end position="66"/>
    </location>
</feature>
<reference evidence="5" key="2">
    <citation type="journal article" date="2018" name="BMC Genomics">
        <title>A manually annotated Actinidia chinensis var. chinensis (kiwifruit) genome highlights the challenges associated with draft genomes and gene prediction in plants.</title>
        <authorList>
            <person name="Pilkington S.M."/>
            <person name="Crowhurst R."/>
            <person name="Hilario E."/>
            <person name="Nardozza S."/>
            <person name="Fraser L."/>
            <person name="Peng Y."/>
            <person name="Gunaseelan K."/>
            <person name="Simpson R."/>
            <person name="Tahir J."/>
            <person name="Deroles S.C."/>
            <person name="Templeton K."/>
            <person name="Luo Z."/>
            <person name="Davy M."/>
            <person name="Cheng C."/>
            <person name="McNeilage M."/>
            <person name="Scaglione D."/>
            <person name="Liu Y."/>
            <person name="Zhang Q."/>
            <person name="Datson P."/>
            <person name="De Silva N."/>
            <person name="Gardiner S.E."/>
            <person name="Bassett H."/>
            <person name="Chagne D."/>
            <person name="McCallum J."/>
            <person name="Dzierzon H."/>
            <person name="Deng C."/>
            <person name="Wang Y.Y."/>
            <person name="Barron L."/>
            <person name="Manako K."/>
            <person name="Bowen J."/>
            <person name="Foster T.M."/>
            <person name="Erridge Z.A."/>
            <person name="Tiffin H."/>
            <person name="Waite C.N."/>
            <person name="Davies K.M."/>
            <person name="Grierson E.P."/>
            <person name="Laing W.A."/>
            <person name="Kirk R."/>
            <person name="Chen X."/>
            <person name="Wood M."/>
            <person name="Montefiori M."/>
            <person name="Brummell D.A."/>
            <person name="Schwinn K.E."/>
            <person name="Catanach A."/>
            <person name="Fullerton C."/>
            <person name="Li D."/>
            <person name="Meiyalaghan S."/>
            <person name="Nieuwenhuizen N."/>
            <person name="Read N."/>
            <person name="Prakash R."/>
            <person name="Hunter D."/>
            <person name="Zhang H."/>
            <person name="McKenzie M."/>
            <person name="Knabel M."/>
            <person name="Harris A."/>
            <person name="Allan A.C."/>
            <person name="Gleave A."/>
            <person name="Chen A."/>
            <person name="Janssen B.J."/>
            <person name="Plunkett B."/>
            <person name="Ampomah-Dwamena C."/>
            <person name="Voogd C."/>
            <person name="Leif D."/>
            <person name="Lafferty D."/>
            <person name="Souleyre E.J.F."/>
            <person name="Varkonyi-Gasic E."/>
            <person name="Gambi F."/>
            <person name="Hanley J."/>
            <person name="Yao J.L."/>
            <person name="Cheung J."/>
            <person name="David K.M."/>
            <person name="Warren B."/>
            <person name="Marsh K."/>
            <person name="Snowden K.C."/>
            <person name="Lin-Wang K."/>
            <person name="Brian L."/>
            <person name="Martinez-Sanchez M."/>
            <person name="Wang M."/>
            <person name="Ileperuma N."/>
            <person name="Macnee N."/>
            <person name="Campin R."/>
            <person name="McAtee P."/>
            <person name="Drummond R.S.M."/>
            <person name="Espley R.V."/>
            <person name="Ireland H.S."/>
            <person name="Wu R."/>
            <person name="Atkinson R.G."/>
            <person name="Karunairetnam S."/>
            <person name="Bulley S."/>
            <person name="Chunkath S."/>
            <person name="Hanley Z."/>
            <person name="Storey R."/>
            <person name="Thrimawithana A.H."/>
            <person name="Thomson S."/>
            <person name="David C."/>
            <person name="Testolin R."/>
            <person name="Huang H."/>
            <person name="Hellens R.P."/>
            <person name="Schaffer R.J."/>
        </authorList>
    </citation>
    <scope>NUCLEOTIDE SEQUENCE [LARGE SCALE GENOMIC DNA]</scope>
    <source>
        <strain evidence="5">cv. Red5</strain>
    </source>
</reference>
<sequence length="217" mass="24692">MADNDQQVHPMPPQSYNPPAKHDEESSTTNESKELRRQKQKKWALYIIAFVIFQTGIIVLFTMTVMKFRTPKFRVRPASSFDTFDVQTTNPSFNLRMNAQLGVKNTNFGPFKYGNTTIHFYYKGTEVGSATVRKSKANFRSTKKVNVPVDLVMPNNLTSNLDLASDISLGILPLTSQSRLSGKVEIMFIFKKKKTVNMNCTMEANISTKEFQNIKCK</sequence>
<dbReference type="OrthoDB" id="1894389at2759"/>
<evidence type="ECO:0000256" key="2">
    <source>
        <dbReference type="SAM" id="Phobius"/>
    </source>
</evidence>
<evidence type="ECO:0000313" key="5">
    <source>
        <dbReference type="Proteomes" id="UP000241394"/>
    </source>
</evidence>
<evidence type="ECO:0000259" key="3">
    <source>
        <dbReference type="Pfam" id="PF03168"/>
    </source>
</evidence>
<comment type="caution">
    <text evidence="4">The sequence shown here is derived from an EMBL/GenBank/DDBJ whole genome shotgun (WGS) entry which is preliminary data.</text>
</comment>
<keyword evidence="2" id="KW-0812">Transmembrane</keyword>
<dbReference type="Gramene" id="PSS32360">
    <property type="protein sequence ID" value="PSS32360"/>
    <property type="gene ID" value="CEY00_Acc02659"/>
</dbReference>
<gene>
    <name evidence="4" type="ORF">CEY00_Acc02659</name>
</gene>
<dbReference type="STRING" id="1590841.A0A2R6RQR7"/>
<organism evidence="4 5">
    <name type="scientific">Actinidia chinensis var. chinensis</name>
    <name type="common">Chinese soft-hair kiwi</name>
    <dbReference type="NCBI Taxonomy" id="1590841"/>
    <lineage>
        <taxon>Eukaryota</taxon>
        <taxon>Viridiplantae</taxon>
        <taxon>Streptophyta</taxon>
        <taxon>Embryophyta</taxon>
        <taxon>Tracheophyta</taxon>
        <taxon>Spermatophyta</taxon>
        <taxon>Magnoliopsida</taxon>
        <taxon>eudicotyledons</taxon>
        <taxon>Gunneridae</taxon>
        <taxon>Pentapetalae</taxon>
        <taxon>asterids</taxon>
        <taxon>Ericales</taxon>
        <taxon>Actinidiaceae</taxon>
        <taxon>Actinidia</taxon>
    </lineage>
</organism>
<protein>
    <submittedName>
        <fullName evidence="4">Late embryogenesis abundant protein</fullName>
    </submittedName>
</protein>
<name>A0A2R6RQR7_ACTCC</name>
<dbReference type="PANTHER" id="PTHR31852">
    <property type="entry name" value="LATE EMBRYOGENESIS ABUNDANT (LEA) HYDROXYPROLINE-RICH GLYCOPROTEIN FAMILY"/>
    <property type="match status" value="1"/>
</dbReference>
<dbReference type="AlphaFoldDB" id="A0A2R6RQR7"/>
<feature type="domain" description="Late embryogenesis abundant protein LEA-2 subgroup" evidence="3">
    <location>
        <begin position="101"/>
        <end position="201"/>
    </location>
</feature>
<dbReference type="InParanoid" id="A0A2R6RQR7"/>
<feature type="compositionally biased region" description="Basic and acidic residues" evidence="1">
    <location>
        <begin position="20"/>
        <end position="35"/>
    </location>
</feature>